<dbReference type="EMBL" id="OZ022408">
    <property type="protein sequence ID" value="CAK9439320.1"/>
    <property type="molecule type" value="Genomic_DNA"/>
</dbReference>
<evidence type="ECO:0000313" key="2">
    <source>
        <dbReference type="EMBL" id="CAK9439320.1"/>
    </source>
</evidence>
<evidence type="ECO:0008006" key="4">
    <source>
        <dbReference type="Google" id="ProtNLM"/>
    </source>
</evidence>
<proteinExistence type="predicted"/>
<reference evidence="2 3" key="1">
    <citation type="submission" date="2024-03" db="EMBL/GenBank/DDBJ databases">
        <authorList>
            <person name="Brejova B."/>
        </authorList>
    </citation>
    <scope>NUCLEOTIDE SEQUENCE [LARGE SCALE GENOMIC DNA]</scope>
    <source>
        <strain evidence="2 3">CBS 14171</strain>
    </source>
</reference>
<feature type="region of interest" description="Disordered" evidence="1">
    <location>
        <begin position="68"/>
        <end position="101"/>
    </location>
</feature>
<dbReference type="GeneID" id="92208695"/>
<gene>
    <name evidence="2" type="ORF">LODBEIA_P34990</name>
</gene>
<sequence>MPDLFDGFFTKLGAKLNGGHTRRHYGGDSQVNTGKFYSYHSSASNNNYWLPRKPSISSETEDAKLVETQGTRDGKMSLDFNDDMSAGVQDRSRFNSVASEK</sequence>
<organism evidence="2 3">
    <name type="scientific">Lodderomyces beijingensis</name>
    <dbReference type="NCBI Taxonomy" id="1775926"/>
    <lineage>
        <taxon>Eukaryota</taxon>
        <taxon>Fungi</taxon>
        <taxon>Dikarya</taxon>
        <taxon>Ascomycota</taxon>
        <taxon>Saccharomycotina</taxon>
        <taxon>Pichiomycetes</taxon>
        <taxon>Debaryomycetaceae</taxon>
        <taxon>Candida/Lodderomyces clade</taxon>
        <taxon>Lodderomyces</taxon>
    </lineage>
</organism>
<name>A0ABP0ZPZ2_9ASCO</name>
<evidence type="ECO:0000313" key="3">
    <source>
        <dbReference type="Proteomes" id="UP001497383"/>
    </source>
</evidence>
<evidence type="ECO:0000256" key="1">
    <source>
        <dbReference type="SAM" id="MobiDB-lite"/>
    </source>
</evidence>
<keyword evidence="3" id="KW-1185">Reference proteome</keyword>
<dbReference type="RefSeq" id="XP_066830437.1">
    <property type="nucleotide sequence ID" value="XM_066973615.1"/>
</dbReference>
<protein>
    <recommendedName>
        <fullName evidence="4">Stationary phase protein 4</fullName>
    </recommendedName>
</protein>
<dbReference type="Proteomes" id="UP001497383">
    <property type="component" value="Chromosome 4"/>
</dbReference>
<accession>A0ABP0ZPZ2</accession>